<gene>
    <name evidence="2" type="ORF">MTR67_044064</name>
</gene>
<dbReference type="SUPFAM" id="SSF56672">
    <property type="entry name" value="DNA/RNA polymerases"/>
    <property type="match status" value="1"/>
</dbReference>
<dbReference type="InterPro" id="IPR043502">
    <property type="entry name" value="DNA/RNA_pol_sf"/>
</dbReference>
<dbReference type="Pfam" id="PF00078">
    <property type="entry name" value="RVT_1"/>
    <property type="match status" value="1"/>
</dbReference>
<feature type="domain" description="Reverse transcriptase" evidence="1">
    <location>
        <begin position="61"/>
        <end position="136"/>
    </location>
</feature>
<protein>
    <recommendedName>
        <fullName evidence="1">Reverse transcriptase domain-containing protein</fullName>
    </recommendedName>
</protein>
<proteinExistence type="predicted"/>
<accession>A0AAF0URJ3</accession>
<keyword evidence="3" id="KW-1185">Reference proteome</keyword>
<dbReference type="Gene3D" id="3.30.70.270">
    <property type="match status" value="1"/>
</dbReference>
<dbReference type="InterPro" id="IPR043128">
    <property type="entry name" value="Rev_trsase/Diguanyl_cyclase"/>
</dbReference>
<dbReference type="InterPro" id="IPR000477">
    <property type="entry name" value="RT_dom"/>
</dbReference>
<dbReference type="FunFam" id="3.30.70.270:FF:000003">
    <property type="entry name" value="Transposon Ty3-G Gag-Pol polyprotein"/>
    <property type="match status" value="1"/>
</dbReference>
<name>A0AAF0URJ3_SOLVR</name>
<organism evidence="2 3">
    <name type="scientific">Solanum verrucosum</name>
    <dbReference type="NCBI Taxonomy" id="315347"/>
    <lineage>
        <taxon>Eukaryota</taxon>
        <taxon>Viridiplantae</taxon>
        <taxon>Streptophyta</taxon>
        <taxon>Embryophyta</taxon>
        <taxon>Tracheophyta</taxon>
        <taxon>Spermatophyta</taxon>
        <taxon>Magnoliopsida</taxon>
        <taxon>eudicotyledons</taxon>
        <taxon>Gunneridae</taxon>
        <taxon>Pentapetalae</taxon>
        <taxon>asterids</taxon>
        <taxon>lamiids</taxon>
        <taxon>Solanales</taxon>
        <taxon>Solanaceae</taxon>
        <taxon>Solanoideae</taxon>
        <taxon>Solaneae</taxon>
        <taxon>Solanum</taxon>
    </lineage>
</organism>
<reference evidence="2" key="1">
    <citation type="submission" date="2023-08" db="EMBL/GenBank/DDBJ databases">
        <title>A de novo genome assembly of Solanum verrucosum Schlechtendal, a Mexican diploid species geographically isolated from the other diploid A-genome species in potato relatives.</title>
        <authorList>
            <person name="Hosaka K."/>
        </authorList>
    </citation>
    <scope>NUCLEOTIDE SEQUENCE</scope>
    <source>
        <tissue evidence="2">Young leaves</tissue>
    </source>
</reference>
<dbReference type="InterPro" id="IPR053134">
    <property type="entry name" value="RNA-dir_DNA_polymerase"/>
</dbReference>
<dbReference type="AlphaFoldDB" id="A0AAF0URJ3"/>
<dbReference type="CDD" id="cd01647">
    <property type="entry name" value="RT_LTR"/>
    <property type="match status" value="1"/>
</dbReference>
<sequence>MFFLRTDLPGVPPDKDFDFSIDLETGTKSISIPPYHMALTQLKGSFVPVFLHRMLLFCFLTYAPAVFMEGMNEVFWSYLDSFVLVFIDDILVYPKNKEDHDRHLRIMLQRLGEEKLYAKFLKCEFWLDSVAFLGHVVSNEGISVALAKIEAVRCWTRPTSVIKIRVLWDLQDITCDLFRAFPLLHFLCLD</sequence>
<evidence type="ECO:0000313" key="2">
    <source>
        <dbReference type="EMBL" id="WMV50679.1"/>
    </source>
</evidence>
<dbReference type="PANTHER" id="PTHR24559:SF444">
    <property type="entry name" value="REVERSE TRANSCRIPTASE DOMAIN-CONTAINING PROTEIN"/>
    <property type="match status" value="1"/>
</dbReference>
<dbReference type="PANTHER" id="PTHR24559">
    <property type="entry name" value="TRANSPOSON TY3-I GAG-POL POLYPROTEIN"/>
    <property type="match status" value="1"/>
</dbReference>
<evidence type="ECO:0000259" key="1">
    <source>
        <dbReference type="Pfam" id="PF00078"/>
    </source>
</evidence>
<dbReference type="Proteomes" id="UP001234989">
    <property type="component" value="Chromosome 10"/>
</dbReference>
<evidence type="ECO:0000313" key="3">
    <source>
        <dbReference type="Proteomes" id="UP001234989"/>
    </source>
</evidence>
<dbReference type="EMBL" id="CP133621">
    <property type="protein sequence ID" value="WMV50679.1"/>
    <property type="molecule type" value="Genomic_DNA"/>
</dbReference>